<sequence length="173" mass="19736">MHLWAKFSKNQLYDYTIIQQGIRGKYCERLMENGENLCQSSPCWFGGTCIGNSTDWLCLCPPGKTGINCKNYLSMADIIVKIKNKGFYVAKLSLFYRRVQKSYGQVYKQTGSITIGQDYAFYMPYDTDLTSTLLVVHAVAGKRVMTVKIDNSLTCFHTWGTTLFPAWSPMPCW</sequence>
<proteinExistence type="predicted"/>
<dbReference type="SUPFAM" id="SSF57196">
    <property type="entry name" value="EGF/Laminin"/>
    <property type="match status" value="1"/>
</dbReference>
<keyword evidence="1" id="KW-0245">EGF-like domain</keyword>
<evidence type="ECO:0000313" key="4">
    <source>
        <dbReference type="Proteomes" id="UP000663879"/>
    </source>
</evidence>
<feature type="disulfide bond" evidence="1">
    <location>
        <begin position="60"/>
        <end position="69"/>
    </location>
</feature>
<keyword evidence="4" id="KW-1185">Reference proteome</keyword>
<dbReference type="InterPro" id="IPR000742">
    <property type="entry name" value="EGF"/>
</dbReference>
<gene>
    <name evidence="3" type="ORF">OXX778_LOCUS4761</name>
</gene>
<dbReference type="Gene3D" id="2.10.25.10">
    <property type="entry name" value="Laminin"/>
    <property type="match status" value="1"/>
</dbReference>
<dbReference type="OrthoDB" id="2121828at2759"/>
<evidence type="ECO:0000256" key="1">
    <source>
        <dbReference type="PROSITE-ProRule" id="PRU00076"/>
    </source>
</evidence>
<comment type="caution">
    <text evidence="3">The sequence shown here is derived from an EMBL/GenBank/DDBJ whole genome shotgun (WGS) entry which is preliminary data.</text>
</comment>
<protein>
    <recommendedName>
        <fullName evidence="2">EGF-like domain-containing protein</fullName>
    </recommendedName>
</protein>
<feature type="domain" description="EGF-like" evidence="2">
    <location>
        <begin position="34"/>
        <end position="70"/>
    </location>
</feature>
<dbReference type="Proteomes" id="UP000663879">
    <property type="component" value="Unassembled WGS sequence"/>
</dbReference>
<evidence type="ECO:0000259" key="2">
    <source>
        <dbReference type="PROSITE" id="PS50026"/>
    </source>
</evidence>
<name>A0A813QGZ4_9BILA</name>
<dbReference type="AlphaFoldDB" id="A0A813QGZ4"/>
<dbReference type="SMART" id="SM00181">
    <property type="entry name" value="EGF"/>
    <property type="match status" value="1"/>
</dbReference>
<organism evidence="3 4">
    <name type="scientific">Brachionus calyciflorus</name>
    <dbReference type="NCBI Taxonomy" id="104777"/>
    <lineage>
        <taxon>Eukaryota</taxon>
        <taxon>Metazoa</taxon>
        <taxon>Spiralia</taxon>
        <taxon>Gnathifera</taxon>
        <taxon>Rotifera</taxon>
        <taxon>Eurotatoria</taxon>
        <taxon>Monogononta</taxon>
        <taxon>Pseudotrocha</taxon>
        <taxon>Ploima</taxon>
        <taxon>Brachionidae</taxon>
        <taxon>Brachionus</taxon>
    </lineage>
</organism>
<reference evidence="3" key="1">
    <citation type="submission" date="2021-02" db="EMBL/GenBank/DDBJ databases">
        <authorList>
            <person name="Nowell W R."/>
        </authorList>
    </citation>
    <scope>NUCLEOTIDE SEQUENCE</scope>
    <source>
        <strain evidence="3">Ploen Becks lab</strain>
    </source>
</reference>
<dbReference type="PROSITE" id="PS50026">
    <property type="entry name" value="EGF_3"/>
    <property type="match status" value="1"/>
</dbReference>
<keyword evidence="1" id="KW-1015">Disulfide bond</keyword>
<dbReference type="CDD" id="cd00054">
    <property type="entry name" value="EGF_CA"/>
    <property type="match status" value="1"/>
</dbReference>
<comment type="caution">
    <text evidence="1">Lacks conserved residue(s) required for the propagation of feature annotation.</text>
</comment>
<evidence type="ECO:0000313" key="3">
    <source>
        <dbReference type="EMBL" id="CAF0767301.1"/>
    </source>
</evidence>
<accession>A0A813QGZ4</accession>
<dbReference type="PROSITE" id="PS00022">
    <property type="entry name" value="EGF_1"/>
    <property type="match status" value="1"/>
</dbReference>
<dbReference type="EMBL" id="CAJNOC010000484">
    <property type="protein sequence ID" value="CAF0767301.1"/>
    <property type="molecule type" value="Genomic_DNA"/>
</dbReference>